<proteinExistence type="predicted"/>
<feature type="transmembrane region" description="Helical" evidence="6">
    <location>
        <begin position="248"/>
        <end position="272"/>
    </location>
</feature>
<evidence type="ECO:0000313" key="7">
    <source>
        <dbReference type="EMBL" id="CBL16623.1"/>
    </source>
</evidence>
<keyword evidence="4 6" id="KW-1133">Transmembrane helix</keyword>
<feature type="transmembrane region" description="Helical" evidence="6">
    <location>
        <begin position="331"/>
        <end position="350"/>
    </location>
</feature>
<dbReference type="GeneID" id="83155221"/>
<evidence type="ECO:0000256" key="4">
    <source>
        <dbReference type="ARBA" id="ARBA00022989"/>
    </source>
</evidence>
<feature type="transmembrane region" description="Helical" evidence="6">
    <location>
        <begin position="140"/>
        <end position="164"/>
    </location>
</feature>
<protein>
    <submittedName>
        <fullName evidence="7">Membrane protein involved in the export of O-antigen and teichoic acid</fullName>
    </submittedName>
</protein>
<evidence type="ECO:0000256" key="1">
    <source>
        <dbReference type="ARBA" id="ARBA00004651"/>
    </source>
</evidence>
<dbReference type="STRING" id="213810.RUM_03880"/>
<dbReference type="Proteomes" id="UP000007054">
    <property type="component" value="Chromosome"/>
</dbReference>
<evidence type="ECO:0000256" key="5">
    <source>
        <dbReference type="ARBA" id="ARBA00023136"/>
    </source>
</evidence>
<dbReference type="GO" id="GO:0005886">
    <property type="term" value="C:plasma membrane"/>
    <property type="evidence" value="ECO:0007669"/>
    <property type="project" value="UniProtKB-SubCell"/>
</dbReference>
<dbReference type="HOGENOM" id="CLU_022017_7_4_9"/>
<accession>D4LAH8</accession>
<keyword evidence="3 6" id="KW-0812">Transmembrane</keyword>
<gene>
    <name evidence="7" type="ordered locus">RUM_03880</name>
</gene>
<feature type="transmembrane region" description="Helical" evidence="6">
    <location>
        <begin position="170"/>
        <end position="196"/>
    </location>
</feature>
<feature type="transmembrane region" description="Helical" evidence="6">
    <location>
        <begin position="362"/>
        <end position="381"/>
    </location>
</feature>
<dbReference type="AlphaFoldDB" id="D4LAH8"/>
<feature type="transmembrane region" description="Helical" evidence="6">
    <location>
        <begin position="293"/>
        <end position="311"/>
    </location>
</feature>
<feature type="transmembrane region" description="Helical" evidence="6">
    <location>
        <begin position="443"/>
        <end position="466"/>
    </location>
</feature>
<evidence type="ECO:0000313" key="8">
    <source>
        <dbReference type="Proteomes" id="UP000007054"/>
    </source>
</evidence>
<keyword evidence="8" id="KW-1185">Reference proteome</keyword>
<reference evidence="7" key="2">
    <citation type="submission" date="2010-03" db="EMBL/GenBank/DDBJ databases">
        <authorList>
            <person name="Pajon A."/>
        </authorList>
    </citation>
    <scope>NUCLEOTIDE SEQUENCE</scope>
    <source>
        <strain evidence="7">Type strain: 18P13</strain>
    </source>
</reference>
<dbReference type="PATRIC" id="fig|213810.4.peg.296"/>
<dbReference type="EMBL" id="FP929052">
    <property type="protein sequence ID" value="CBL16623.1"/>
    <property type="molecule type" value="Genomic_DNA"/>
</dbReference>
<reference evidence="7" key="1">
    <citation type="submission" date="2010-03" db="EMBL/GenBank/DDBJ databases">
        <title>The genome sequence of Ruminococcus sp. 18P13.</title>
        <authorList>
            <consortium name="metaHIT consortium -- http://www.metahit.eu/"/>
            <person name="Pajon A."/>
            <person name="Turner K."/>
            <person name="Parkhill J."/>
            <person name="Bernalier A."/>
        </authorList>
    </citation>
    <scope>NUCLEOTIDE SEQUENCE [LARGE SCALE GENOMIC DNA]</scope>
    <source>
        <strain evidence="7">Type strain: 18P13</strain>
    </source>
</reference>
<feature type="transmembrane region" description="Helical" evidence="6">
    <location>
        <begin position="387"/>
        <end position="407"/>
    </location>
</feature>
<evidence type="ECO:0000256" key="6">
    <source>
        <dbReference type="SAM" id="Phobius"/>
    </source>
</evidence>
<organism evidence="7 8">
    <name type="scientific">Ruminococcus champanellensis (strain DSM 18848 / JCM 17042 / KCTC 15320 / 18P13)</name>
    <dbReference type="NCBI Taxonomy" id="213810"/>
    <lineage>
        <taxon>Bacteria</taxon>
        <taxon>Bacillati</taxon>
        <taxon>Bacillota</taxon>
        <taxon>Clostridia</taxon>
        <taxon>Eubacteriales</taxon>
        <taxon>Oscillospiraceae</taxon>
        <taxon>Ruminococcus</taxon>
    </lineage>
</organism>
<dbReference type="PANTHER" id="PTHR30250:SF11">
    <property type="entry name" value="O-ANTIGEN TRANSPORTER-RELATED"/>
    <property type="match status" value="1"/>
</dbReference>
<feature type="transmembrane region" description="Helical" evidence="6">
    <location>
        <begin position="419"/>
        <end position="437"/>
    </location>
</feature>
<dbReference type="BioCyc" id="RCHA213810:RUM_RS01880-MONOMER"/>
<keyword evidence="2" id="KW-1003">Cell membrane</keyword>
<feature type="transmembrane region" description="Helical" evidence="6">
    <location>
        <begin position="49"/>
        <end position="71"/>
    </location>
</feature>
<feature type="transmembrane region" description="Helical" evidence="6">
    <location>
        <begin position="7"/>
        <end position="29"/>
    </location>
</feature>
<feature type="transmembrane region" description="Helical" evidence="6">
    <location>
        <begin position="208"/>
        <end position="228"/>
    </location>
</feature>
<feature type="transmembrane region" description="Helical" evidence="6">
    <location>
        <begin position="111"/>
        <end position="128"/>
    </location>
</feature>
<dbReference type="KEGG" id="rch:RUM_03880"/>
<evidence type="ECO:0000256" key="3">
    <source>
        <dbReference type="ARBA" id="ARBA00022692"/>
    </source>
</evidence>
<name>D4LAH8_RUMC1</name>
<evidence type="ECO:0000256" key="2">
    <source>
        <dbReference type="ARBA" id="ARBA00022475"/>
    </source>
</evidence>
<dbReference type="InterPro" id="IPR050833">
    <property type="entry name" value="Poly_Biosynth_Transport"/>
</dbReference>
<sequence length="472" mass="52410">MDKYKTLALNTVIFAVGSFGSKILLFFLTRLYTGNIISDNLNTKEMLEITANFLIPVFTFSIAEAVIRYGIDRAYDKRQVFSNAVVTELGGLVLLLLCTPLIGLFSFTDGFLALLIVYICTSSFRQLCAQFVRARGLLKLYSVDGILTALTLYLFNVIFISVLGMGVRGFMLSVICSDFCSGVFLCIVSGIPRFFSFRYVDKKLLRRMLAFSVPLIPTAVLWIFTGFADRFFIGIMQGPEGLVGKSAAGVYGAASKIPNLISMVSTIFFQAWNISAITENDSAGRNQFYQRIFGAYQSILCIAAAFLIALVQPLSNVLISNKLDTAYEAAFRYTPVLVVSVLLMCFNQFLSSIYTATQHTRNSFWTSLIAAGANLPLNLLMIPKWGVYGAIAATYISYLLCYIVRIVDARRYVPFRVNHLLFAANNVILLGMSTAIIKMPQRYVLYLVCGVGLILALNYEAIIVTAKKILKR</sequence>
<feature type="transmembrane region" description="Helical" evidence="6">
    <location>
        <begin position="83"/>
        <end position="105"/>
    </location>
</feature>
<keyword evidence="5 6" id="KW-0472">Membrane</keyword>
<dbReference type="PANTHER" id="PTHR30250">
    <property type="entry name" value="PST FAMILY PREDICTED COLANIC ACID TRANSPORTER"/>
    <property type="match status" value="1"/>
</dbReference>
<dbReference type="RefSeq" id="WP_015557530.1">
    <property type="nucleotide sequence ID" value="NC_021039.1"/>
</dbReference>
<comment type="subcellular location">
    <subcellularLocation>
        <location evidence="1">Cell membrane</location>
        <topology evidence="1">Multi-pass membrane protein</topology>
    </subcellularLocation>
</comment>